<dbReference type="Gene3D" id="3.90.550.10">
    <property type="entry name" value="Spore Coat Polysaccharide Biosynthesis Protein SpsA, Chain A"/>
    <property type="match status" value="1"/>
</dbReference>
<dbReference type="AlphaFoldDB" id="A0A5C4R1F7"/>
<reference evidence="1 2" key="1">
    <citation type="submission" date="2019-06" db="EMBL/GenBank/DDBJ databases">
        <authorList>
            <person name="Li J."/>
        </authorList>
    </citation>
    <scope>NUCLEOTIDE SEQUENCE [LARGE SCALE GENOMIC DNA]</scope>
    <source>
        <strain evidence="1 2">CGMCC 1.8012</strain>
    </source>
</reference>
<evidence type="ECO:0000313" key="2">
    <source>
        <dbReference type="Proteomes" id="UP000304880"/>
    </source>
</evidence>
<dbReference type="SUPFAM" id="SSF53448">
    <property type="entry name" value="Nucleotide-diphospho-sugar transferases"/>
    <property type="match status" value="1"/>
</dbReference>
<dbReference type="PANTHER" id="PTHR21485:SF6">
    <property type="entry name" value="N-ACYLNEURAMINATE CYTIDYLYLTRANSFERASE-RELATED"/>
    <property type="match status" value="1"/>
</dbReference>
<dbReference type="EMBL" id="VDDC01000048">
    <property type="protein sequence ID" value="TNH37810.1"/>
    <property type="molecule type" value="Genomic_DNA"/>
</dbReference>
<keyword evidence="1" id="KW-0548">Nucleotidyltransferase</keyword>
<gene>
    <name evidence="1" type="ORF">FHD67_18250</name>
</gene>
<name>A0A5C4R1F7_9RHOB</name>
<comment type="caution">
    <text evidence="1">The sequence shown here is derived from an EMBL/GenBank/DDBJ whole genome shotgun (WGS) entry which is preliminary data.</text>
</comment>
<dbReference type="InterPro" id="IPR029044">
    <property type="entry name" value="Nucleotide-diphossugar_trans"/>
</dbReference>
<dbReference type="RefSeq" id="WP_139599581.1">
    <property type="nucleotide sequence ID" value="NZ_VDDC01000048.1"/>
</dbReference>
<dbReference type="Proteomes" id="UP000304880">
    <property type="component" value="Unassembled WGS sequence"/>
</dbReference>
<organism evidence="1 2">
    <name type="scientific">Paracoccus haeundaensis</name>
    <dbReference type="NCBI Taxonomy" id="225362"/>
    <lineage>
        <taxon>Bacteria</taxon>
        <taxon>Pseudomonadati</taxon>
        <taxon>Pseudomonadota</taxon>
        <taxon>Alphaproteobacteria</taxon>
        <taxon>Rhodobacterales</taxon>
        <taxon>Paracoccaceae</taxon>
        <taxon>Paracoccus</taxon>
    </lineage>
</organism>
<dbReference type="GO" id="GO:0008781">
    <property type="term" value="F:N-acylneuraminate cytidylyltransferase activity"/>
    <property type="evidence" value="ECO:0007669"/>
    <property type="project" value="TreeGrafter"/>
</dbReference>
<keyword evidence="2" id="KW-1185">Reference proteome</keyword>
<proteinExistence type="predicted"/>
<dbReference type="InterPro" id="IPR050793">
    <property type="entry name" value="CMP-NeuNAc_synthase"/>
</dbReference>
<dbReference type="InterPro" id="IPR003329">
    <property type="entry name" value="Cytidylyl_trans"/>
</dbReference>
<protein>
    <submittedName>
        <fullName evidence="1">Acylneuraminate cytidylyltransferase family protein</fullName>
    </submittedName>
</protein>
<dbReference type="PANTHER" id="PTHR21485">
    <property type="entry name" value="HAD SUPERFAMILY MEMBERS CMAS AND KDSC"/>
    <property type="match status" value="1"/>
</dbReference>
<keyword evidence="1" id="KW-0808">Transferase</keyword>
<accession>A0A5C4R1F7</accession>
<sequence length="237" mass="27161">MTEPIVAIVPCRAGSERVRNKNTRPFAGFEGGLLELKLRQLSAQRQIEKIIVSSNDPVVLDYAKRFADSDDSRIVPLERPDELGRSSTPMSTFIRYMGTLEDNGVMMMVHVTHPFVTSEVMANFIAAYEKSTQDGHDSLFTVTRMHKFIWDSNGPFNYDNTVEKWPRSQDIPPLFEINHAGYLIPFRTMRETDDRIGNRPFLHEIPESVAMDIDWEEQFTLLNDIALSKLSRNIPLI</sequence>
<dbReference type="Pfam" id="PF02348">
    <property type="entry name" value="CTP_transf_3"/>
    <property type="match status" value="1"/>
</dbReference>
<evidence type="ECO:0000313" key="1">
    <source>
        <dbReference type="EMBL" id="TNH37810.1"/>
    </source>
</evidence>